<dbReference type="GO" id="GO:0016209">
    <property type="term" value="F:antioxidant activity"/>
    <property type="evidence" value="ECO:0007669"/>
    <property type="project" value="InterPro"/>
</dbReference>
<dbReference type="InterPro" id="IPR013766">
    <property type="entry name" value="Thioredoxin_domain"/>
</dbReference>
<dbReference type="AlphaFoldDB" id="D1B2P2"/>
<dbReference type="EMBL" id="CP001816">
    <property type="protein sequence ID" value="ACZ12362.1"/>
    <property type="molecule type" value="Genomic_DNA"/>
</dbReference>
<dbReference type="CDD" id="cd02969">
    <property type="entry name" value="PRX_like1"/>
    <property type="match status" value="1"/>
</dbReference>
<dbReference type="InterPro" id="IPR000866">
    <property type="entry name" value="AhpC/TSA"/>
</dbReference>
<evidence type="ECO:0000313" key="3">
    <source>
        <dbReference type="Proteomes" id="UP000002222"/>
    </source>
</evidence>
<accession>D1B2P2</accession>
<dbReference type="HOGENOM" id="CLU_076204_1_0_7"/>
<dbReference type="Pfam" id="PF00578">
    <property type="entry name" value="AhpC-TSA"/>
    <property type="match status" value="1"/>
</dbReference>
<reference evidence="2 3" key="2">
    <citation type="journal article" date="2010" name="Stand. Genomic Sci.">
        <title>Complete genome sequence of Sulfurospirillum deleyianum type strain (5175).</title>
        <authorList>
            <person name="Sikorski J."/>
            <person name="Lapidus A."/>
            <person name="Copeland A."/>
            <person name="Glavina Del Rio T."/>
            <person name="Nolan M."/>
            <person name="Lucas S."/>
            <person name="Chen F."/>
            <person name="Tice H."/>
            <person name="Cheng J.F."/>
            <person name="Saunders E."/>
            <person name="Bruce D."/>
            <person name="Goodwin L."/>
            <person name="Pitluck S."/>
            <person name="Ovchinnikova G."/>
            <person name="Pati A."/>
            <person name="Ivanova N."/>
            <person name="Mavromatis K."/>
            <person name="Chen A."/>
            <person name="Palaniappan K."/>
            <person name="Chain P."/>
            <person name="Land M."/>
            <person name="Hauser L."/>
            <person name="Chang Y.J."/>
            <person name="Jeffries C.D."/>
            <person name="Brettin T."/>
            <person name="Detter J.C."/>
            <person name="Han C."/>
            <person name="Rohde M."/>
            <person name="Lang E."/>
            <person name="Spring S."/>
            <person name="Goker M."/>
            <person name="Bristow J."/>
            <person name="Eisen J.A."/>
            <person name="Markowitz V."/>
            <person name="Hugenholtz P."/>
            <person name="Kyrpides N.C."/>
            <person name="Klenk H.P."/>
        </authorList>
    </citation>
    <scope>NUCLEOTIDE SEQUENCE [LARGE SCALE GENOMIC DNA]</scope>
    <source>
        <strain evidence="3">ATCC 51133 / DSM 6946 / 5175</strain>
    </source>
</reference>
<name>D1B2P2_SULD5</name>
<protein>
    <submittedName>
        <fullName evidence="2">Alkyl hydroperoxide reductase/ Thiol specific antioxidant/ Mal allergen</fullName>
    </submittedName>
</protein>
<dbReference type="OrthoDB" id="9809746at2"/>
<keyword evidence="3" id="KW-1185">Reference proteome</keyword>
<dbReference type="Proteomes" id="UP000002222">
    <property type="component" value="Chromosome"/>
</dbReference>
<reference evidence="3" key="1">
    <citation type="submission" date="2009-11" db="EMBL/GenBank/DDBJ databases">
        <title>The complete genome of Sulfurospirillum deleyianum DSM 6946.</title>
        <authorList>
            <consortium name="US DOE Joint Genome Institute (JGI-PGF)"/>
            <person name="Lucas S."/>
            <person name="Copeland A."/>
            <person name="Lapidus A."/>
            <person name="Glavina del Rio T."/>
            <person name="Dalin E."/>
            <person name="Tice H."/>
            <person name="Bruce D."/>
            <person name="Goodwin L."/>
            <person name="Pitluck S."/>
            <person name="Kyrpides N."/>
            <person name="Mavromatis K."/>
            <person name="Ivanova N."/>
            <person name="Ovchinnikova G."/>
            <person name="Munk A.C."/>
            <person name="Lu M."/>
            <person name="Brettin T."/>
            <person name="Detter J.C."/>
            <person name="Han C."/>
            <person name="Tapia R."/>
            <person name="Larimer F."/>
            <person name="Land M."/>
            <person name="Hauser L."/>
            <person name="Markowitz V."/>
            <person name="Cheng J.F."/>
            <person name="Hugenholtz P."/>
            <person name="Woyke T."/>
            <person name="Wu D."/>
            <person name="Aumann P."/>
            <person name="Schneider S."/>
            <person name="Lang E."/>
            <person name="Spring S."/>
            <person name="Klenk H.P."/>
            <person name="Eisen J.A."/>
        </authorList>
    </citation>
    <scope>NUCLEOTIDE SEQUENCE [LARGE SCALE GENOMIC DNA]</scope>
    <source>
        <strain evidence="3">ATCC 51133 / DSM 6946 / 5175</strain>
    </source>
</reference>
<dbReference type="PANTHER" id="PTHR43640">
    <property type="entry name" value="OS07G0260300 PROTEIN"/>
    <property type="match status" value="1"/>
</dbReference>
<dbReference type="Gene3D" id="3.40.30.10">
    <property type="entry name" value="Glutaredoxin"/>
    <property type="match status" value="1"/>
</dbReference>
<dbReference type="KEGG" id="sdl:Sdel_1342"/>
<feature type="domain" description="Thioredoxin" evidence="1">
    <location>
        <begin position="9"/>
        <end position="163"/>
    </location>
</feature>
<gene>
    <name evidence="2" type="ordered locus">Sdel_1342</name>
</gene>
<dbReference type="InterPro" id="IPR036249">
    <property type="entry name" value="Thioredoxin-like_sf"/>
</dbReference>
<dbReference type="SUPFAM" id="SSF52833">
    <property type="entry name" value="Thioredoxin-like"/>
    <property type="match status" value="1"/>
</dbReference>
<dbReference type="PANTHER" id="PTHR43640:SF1">
    <property type="entry name" value="THIOREDOXIN-DEPENDENT PEROXIREDOXIN"/>
    <property type="match status" value="1"/>
</dbReference>
<evidence type="ECO:0000313" key="2">
    <source>
        <dbReference type="EMBL" id="ACZ12362.1"/>
    </source>
</evidence>
<dbReference type="GO" id="GO:0016491">
    <property type="term" value="F:oxidoreductase activity"/>
    <property type="evidence" value="ECO:0007669"/>
    <property type="project" value="InterPro"/>
</dbReference>
<proteinExistence type="predicted"/>
<dbReference type="PROSITE" id="PS51352">
    <property type="entry name" value="THIOREDOXIN_2"/>
    <property type="match status" value="1"/>
</dbReference>
<dbReference type="InterPro" id="IPR047262">
    <property type="entry name" value="PRX-like1"/>
</dbReference>
<dbReference type="eggNOG" id="COG1225">
    <property type="taxonomic scope" value="Bacteria"/>
</dbReference>
<dbReference type="STRING" id="525898.Sdel_1342"/>
<dbReference type="RefSeq" id="WP_012857113.1">
    <property type="nucleotide sequence ID" value="NC_013512.1"/>
</dbReference>
<sequence>MALIHSQTIPLGTALEHFELADPKGVRYSSQALYGKGGFLIAIMCNHCPYANAIWERFNAVAAFAKKLDITTVAINPNIHPNYPEDSPAHMLDKIEKLFIEYPYLIDEEQTVSKSLGAVCTPDLFLFDSAGKLYYHGRLDDNWRDEKSVQEEDLREAIMLLFSKQEAPKIQHPSQGCSIKWKDTVTG</sequence>
<evidence type="ECO:0000259" key="1">
    <source>
        <dbReference type="PROSITE" id="PS51352"/>
    </source>
</evidence>
<organism evidence="2 3">
    <name type="scientific">Sulfurospirillum deleyianum (strain ATCC 51133 / DSM 6946 / 5175)</name>
    <dbReference type="NCBI Taxonomy" id="525898"/>
    <lineage>
        <taxon>Bacteria</taxon>
        <taxon>Pseudomonadati</taxon>
        <taxon>Campylobacterota</taxon>
        <taxon>Epsilonproteobacteria</taxon>
        <taxon>Campylobacterales</taxon>
        <taxon>Sulfurospirillaceae</taxon>
        <taxon>Sulfurospirillum</taxon>
    </lineage>
</organism>